<dbReference type="Gene3D" id="1.10.630.10">
    <property type="entry name" value="Cytochrome P450"/>
    <property type="match status" value="1"/>
</dbReference>
<organism evidence="1 2">
    <name type="scientific">Xylaria bambusicola</name>
    <dbReference type="NCBI Taxonomy" id="326684"/>
    <lineage>
        <taxon>Eukaryota</taxon>
        <taxon>Fungi</taxon>
        <taxon>Dikarya</taxon>
        <taxon>Ascomycota</taxon>
        <taxon>Pezizomycotina</taxon>
        <taxon>Sordariomycetes</taxon>
        <taxon>Xylariomycetidae</taxon>
        <taxon>Xylariales</taxon>
        <taxon>Xylariaceae</taxon>
        <taxon>Xylaria</taxon>
    </lineage>
</organism>
<dbReference type="InterPro" id="IPR036396">
    <property type="entry name" value="Cyt_P450_sf"/>
</dbReference>
<evidence type="ECO:0008006" key="3">
    <source>
        <dbReference type="Google" id="ProtNLM"/>
    </source>
</evidence>
<name>A0AAN7Z6W8_9PEZI</name>
<reference evidence="1 2" key="1">
    <citation type="submission" date="2023-10" db="EMBL/GenBank/DDBJ databases">
        <title>Draft genome sequence of Xylaria bambusicola isolate GMP-LS, the root and basal stem rot pathogen of sugarcane in Indonesia.</title>
        <authorList>
            <person name="Selvaraj P."/>
            <person name="Muralishankar V."/>
            <person name="Muruganantham S."/>
            <person name="Sp S."/>
            <person name="Haryani S."/>
            <person name="Lau K.J.X."/>
            <person name="Naqvi N.I."/>
        </authorList>
    </citation>
    <scope>NUCLEOTIDE SEQUENCE [LARGE SCALE GENOMIC DNA]</scope>
    <source>
        <strain evidence="1">GMP-LS</strain>
    </source>
</reference>
<dbReference type="CDD" id="cd11040">
    <property type="entry name" value="CYP7_CYP8-like"/>
    <property type="match status" value="1"/>
</dbReference>
<dbReference type="PANTHER" id="PTHR47582:SF1">
    <property type="entry name" value="P450, PUTATIVE (EUROFUNG)-RELATED"/>
    <property type="match status" value="1"/>
</dbReference>
<protein>
    <recommendedName>
        <fullName evidence="3">Cytochrome P450</fullName>
    </recommendedName>
</protein>
<evidence type="ECO:0000313" key="2">
    <source>
        <dbReference type="Proteomes" id="UP001305414"/>
    </source>
</evidence>
<comment type="caution">
    <text evidence="1">The sequence shown here is derived from an EMBL/GenBank/DDBJ whole genome shotgun (WGS) entry which is preliminary data.</text>
</comment>
<dbReference type="EMBL" id="JAWHQM010000004">
    <property type="protein sequence ID" value="KAK5626736.1"/>
    <property type="molecule type" value="Genomic_DNA"/>
</dbReference>
<dbReference type="Proteomes" id="UP001305414">
    <property type="component" value="Unassembled WGS sequence"/>
</dbReference>
<dbReference type="AlphaFoldDB" id="A0AAN7Z6W8"/>
<dbReference type="GO" id="GO:0020037">
    <property type="term" value="F:heme binding"/>
    <property type="evidence" value="ECO:0007669"/>
    <property type="project" value="InterPro"/>
</dbReference>
<dbReference type="GO" id="GO:0005506">
    <property type="term" value="F:iron ion binding"/>
    <property type="evidence" value="ECO:0007669"/>
    <property type="project" value="InterPro"/>
</dbReference>
<dbReference type="InterPro" id="IPR053007">
    <property type="entry name" value="CYP450_monoxygenase_sec-met"/>
</dbReference>
<accession>A0AAN7Z6W8</accession>
<proteinExistence type="predicted"/>
<gene>
    <name evidence="1" type="ORF">RRF57_002451</name>
</gene>
<sequence>MQRIIWQSINKYKLPIYTLRLPGSRLYVVNDIALIPIIQQHVRALSISPIMVWFFSHFMGVSKGALHIASRDPLENHGFIHQITFETTKILSPGPNLDGLNVKAVLNLSQSLDNLCANMRLSTEIMLATTNSVYGLRNPFKSPDVQAAYRDYEAGLMIMMAGLFPRLLARETLTARDTLAQAFKRYYAAQVLEEGSSVYARNRYEYPLKQGMDVQDMTRMETGGATGLPSNTTPATFWRIYHIFSDSIALWDCRREVKKAVHENNGEKCLDLLYVKSSCPILVSTMQEAFRCHSIGVSARTVVEHHMLDGKYLLKNSFSWFPPIYPIPMTRSEVNLICNRGSTVLIPSNVQHSVSSSWGDNVSELYHKRFIRDTEFKKYNAAAFCAFEGGVNPCPGRHPASTEIPAFASVILLRFDIKPLDGQWTMARYREANAVFRLPSRDVRVELIPRDNKRWRVILSEPGKPMELTNSIPTSSDEETGIYSLDHHEDTGSDLHTVSLNWVGALTVEVPHDPPVKMSGHGFKSN</sequence>
<dbReference type="GO" id="GO:0016705">
    <property type="term" value="F:oxidoreductase activity, acting on paired donors, with incorporation or reduction of molecular oxygen"/>
    <property type="evidence" value="ECO:0007669"/>
    <property type="project" value="InterPro"/>
</dbReference>
<dbReference type="PANTHER" id="PTHR47582">
    <property type="entry name" value="P450, PUTATIVE (EUROFUNG)-RELATED"/>
    <property type="match status" value="1"/>
</dbReference>
<dbReference type="SUPFAM" id="SSF48264">
    <property type="entry name" value="Cytochrome P450"/>
    <property type="match status" value="1"/>
</dbReference>
<dbReference type="GO" id="GO:0004497">
    <property type="term" value="F:monooxygenase activity"/>
    <property type="evidence" value="ECO:0007669"/>
    <property type="project" value="InterPro"/>
</dbReference>
<evidence type="ECO:0000313" key="1">
    <source>
        <dbReference type="EMBL" id="KAK5626736.1"/>
    </source>
</evidence>
<keyword evidence="2" id="KW-1185">Reference proteome</keyword>